<organism evidence="3 4">
    <name type="scientific">Halorarum salinum</name>
    <dbReference type="NCBI Taxonomy" id="2743089"/>
    <lineage>
        <taxon>Archaea</taxon>
        <taxon>Methanobacteriati</taxon>
        <taxon>Methanobacteriota</taxon>
        <taxon>Stenosarchaea group</taxon>
        <taxon>Halobacteria</taxon>
        <taxon>Halobacteriales</taxon>
        <taxon>Haloferacaceae</taxon>
        <taxon>Halorarum</taxon>
    </lineage>
</organism>
<gene>
    <name evidence="3" type="ORF">HUG12_16980</name>
</gene>
<evidence type="ECO:0008006" key="5">
    <source>
        <dbReference type="Google" id="ProtNLM"/>
    </source>
</evidence>
<dbReference type="InterPro" id="IPR041454">
    <property type="entry name" value="BsuBI/PstI_N"/>
</dbReference>
<proteinExistence type="predicted"/>
<dbReference type="RefSeq" id="WP_179269918.1">
    <property type="nucleotide sequence ID" value="NZ_CP058579.1"/>
</dbReference>
<feature type="domain" description="BsuBI/PstI restriction endonuclease HTH" evidence="2">
    <location>
        <begin position="69"/>
        <end position="125"/>
    </location>
</feature>
<sequence length="330" mass="37153">MSGESADDIDYDLSEAQIRQVLREFGVQKSEMNGMMLEVMRLITSRKFYEEYDTRYNLPDYAFQPTTIIEAGGYRENTRESVRKDALKPLRDKGILGYDEPVPNSPKTHYFLAQEVREYLDNAELEEAISQPDPVEDGSRTVSLPYHDEELHRAAGEHAELIADGLRDLVPRLAESPVLVHEGLDKSEREDITEKLLPIEFDGLSFRLSVYPDAIAYDEANGVLYLLESVTSRGPFTDQRIETLLADLSEPRRGIDGWSASSAGPDSPRVVFITMFPDVGRFRTHLMKIGGGSYVWLSDHPGDLRAIGIIDTDFGATAGENFVYQHEAEL</sequence>
<dbReference type="KEGG" id="halu:HUG12_16980"/>
<dbReference type="EMBL" id="CP058579">
    <property type="protein sequence ID" value="QLG63333.1"/>
    <property type="molecule type" value="Genomic_DNA"/>
</dbReference>
<evidence type="ECO:0000259" key="1">
    <source>
        <dbReference type="Pfam" id="PF06616"/>
    </source>
</evidence>
<protein>
    <recommendedName>
        <fullName evidence="5">Restriction endonuclease</fullName>
    </recommendedName>
</protein>
<dbReference type="Gene3D" id="1.10.10.1820">
    <property type="entry name" value="BsuBI/PstI restriction endonuclease-like"/>
    <property type="match status" value="1"/>
</dbReference>
<accession>A0A7D5LC67</accession>
<dbReference type="InterPro" id="IPR009528">
    <property type="entry name" value="Restrct_endonuc_II_BsuBI_C"/>
</dbReference>
<dbReference type="Gene3D" id="3.40.1350.80">
    <property type="match status" value="1"/>
</dbReference>
<dbReference type="GO" id="GO:0009036">
    <property type="term" value="F:type II site-specific deoxyribonuclease activity"/>
    <property type="evidence" value="ECO:0007669"/>
    <property type="project" value="InterPro"/>
</dbReference>
<reference evidence="3 4" key="1">
    <citation type="submission" date="2020-06" db="EMBL/GenBank/DDBJ databases">
        <title>NJ-3-1, isolated from saline soil.</title>
        <authorList>
            <person name="Cui H.L."/>
            <person name="Shi X."/>
        </authorList>
    </citation>
    <scope>NUCLEOTIDE SEQUENCE [LARGE SCALE GENOMIC DNA]</scope>
    <source>
        <strain evidence="3 4">NJ-3-1</strain>
    </source>
</reference>
<keyword evidence="4" id="KW-1185">Reference proteome</keyword>
<evidence type="ECO:0000313" key="4">
    <source>
        <dbReference type="Proteomes" id="UP000509626"/>
    </source>
</evidence>
<evidence type="ECO:0000313" key="3">
    <source>
        <dbReference type="EMBL" id="QLG63333.1"/>
    </source>
</evidence>
<dbReference type="GO" id="GO:0000287">
    <property type="term" value="F:magnesium ion binding"/>
    <property type="evidence" value="ECO:0007669"/>
    <property type="project" value="InterPro"/>
</dbReference>
<dbReference type="Pfam" id="PF06616">
    <property type="entry name" value="BsuBI_PstI_RE"/>
    <property type="match status" value="1"/>
</dbReference>
<dbReference type="GO" id="GO:0003677">
    <property type="term" value="F:DNA binding"/>
    <property type="evidence" value="ECO:0007669"/>
    <property type="project" value="InterPro"/>
</dbReference>
<dbReference type="GO" id="GO:0009307">
    <property type="term" value="P:DNA restriction-modification system"/>
    <property type="evidence" value="ECO:0007669"/>
    <property type="project" value="InterPro"/>
</dbReference>
<dbReference type="GeneID" id="56039189"/>
<dbReference type="InterPro" id="IPR041963">
    <property type="entry name" value="BsuBI/PstI_C_sf"/>
</dbReference>
<name>A0A7D5LC67_9EURY</name>
<dbReference type="Pfam" id="PF17728">
    <property type="entry name" value="BsuBI_PstI_RE_N"/>
    <property type="match status" value="1"/>
</dbReference>
<feature type="domain" description="BsuBI/PstI restriction endonuclease" evidence="1">
    <location>
        <begin position="142"/>
        <end position="304"/>
    </location>
</feature>
<evidence type="ECO:0000259" key="2">
    <source>
        <dbReference type="Pfam" id="PF17728"/>
    </source>
</evidence>
<dbReference type="Proteomes" id="UP000509626">
    <property type="component" value="Chromosome"/>
</dbReference>
<dbReference type="AlphaFoldDB" id="A0A7D5LC67"/>
<dbReference type="InterPro" id="IPR041962">
    <property type="entry name" value="BsuBI/PstI_N_sf"/>
</dbReference>